<protein>
    <submittedName>
        <fullName evidence="1">Uncharacterized protein</fullName>
    </submittedName>
</protein>
<dbReference type="EMBL" id="VHIF01000001">
    <property type="protein sequence ID" value="TQO39636.1"/>
    <property type="molecule type" value="Genomic_DNA"/>
</dbReference>
<gene>
    <name evidence="1" type="ORF">GQ41_4318</name>
</gene>
<reference evidence="1 2" key="1">
    <citation type="submission" date="2019-06" db="EMBL/GenBank/DDBJ databases">
        <title>A large-scale integrated study on North Sea by COGITO (Coastal Microbe Genomic &amp; Taxonomic Observatory).</title>
        <authorList>
            <person name="Teeling H."/>
        </authorList>
    </citation>
    <scope>NUCLEOTIDE SEQUENCE [LARGE SCALE GENOMIC DNA]</scope>
    <source>
        <strain evidence="1 2">MAR_2009_79</strain>
    </source>
</reference>
<evidence type="ECO:0000313" key="1">
    <source>
        <dbReference type="EMBL" id="TQO39636.1"/>
    </source>
</evidence>
<dbReference type="Proteomes" id="UP000315363">
    <property type="component" value="Unassembled WGS sequence"/>
</dbReference>
<keyword evidence="2" id="KW-1185">Reference proteome</keyword>
<organism evidence="1 2">
    <name type="scientific">Arenibacter algicola</name>
    <dbReference type="NCBI Taxonomy" id="616991"/>
    <lineage>
        <taxon>Bacteria</taxon>
        <taxon>Pseudomonadati</taxon>
        <taxon>Bacteroidota</taxon>
        <taxon>Flavobacteriia</taxon>
        <taxon>Flavobacteriales</taxon>
        <taxon>Flavobacteriaceae</taxon>
        <taxon>Arenibacter</taxon>
    </lineage>
</organism>
<name>A0ABY3AGR2_9FLAO</name>
<accession>A0ABY3AGR2</accession>
<evidence type="ECO:0000313" key="2">
    <source>
        <dbReference type="Proteomes" id="UP000315363"/>
    </source>
</evidence>
<comment type="caution">
    <text evidence="1">The sequence shown here is derived from an EMBL/GenBank/DDBJ whole genome shotgun (WGS) entry which is preliminary data.</text>
</comment>
<proteinExistence type="predicted"/>
<sequence>MFQFENLLMVVEHFSLYLIFIYDIVNQTFLRPNPTIITNMAGRGNKSKNSNVINLASYI</sequence>